<feature type="domain" description="ABC transporter" evidence="13">
    <location>
        <begin position="602"/>
        <end position="826"/>
    </location>
</feature>
<feature type="domain" description="ABC transmembrane type-1" evidence="14">
    <location>
        <begin position="889"/>
        <end position="1168"/>
    </location>
</feature>
<dbReference type="GO" id="GO:0140359">
    <property type="term" value="F:ABC-type transporter activity"/>
    <property type="evidence" value="ECO:0007669"/>
    <property type="project" value="InterPro"/>
</dbReference>
<dbReference type="GO" id="GO:0016887">
    <property type="term" value="F:ATP hydrolysis activity"/>
    <property type="evidence" value="ECO:0007669"/>
    <property type="project" value="InterPro"/>
</dbReference>
<evidence type="ECO:0000256" key="8">
    <source>
        <dbReference type="ARBA" id="ARBA00022989"/>
    </source>
</evidence>
<protein>
    <submittedName>
        <fullName evidence="15">ATP-binding cassette transporter</fullName>
    </submittedName>
</protein>
<dbReference type="SUPFAM" id="SSF52540">
    <property type="entry name" value="P-loop containing nucleoside triphosphate hydrolases"/>
    <property type="match status" value="2"/>
</dbReference>
<dbReference type="Gene3D" id="3.40.50.300">
    <property type="entry name" value="P-loop containing nucleotide triphosphate hydrolases"/>
    <property type="match status" value="2"/>
</dbReference>
<keyword evidence="16" id="KW-1185">Reference proteome</keyword>
<evidence type="ECO:0000256" key="1">
    <source>
        <dbReference type="ARBA" id="ARBA00004651"/>
    </source>
</evidence>
<dbReference type="GeneID" id="34445988"/>
<dbReference type="CDD" id="cd18580">
    <property type="entry name" value="ABC_6TM_ABCC_D2"/>
    <property type="match status" value="1"/>
</dbReference>
<evidence type="ECO:0000256" key="3">
    <source>
        <dbReference type="ARBA" id="ARBA00022448"/>
    </source>
</evidence>
<feature type="transmembrane region" description="Helical" evidence="12">
    <location>
        <begin position="1000"/>
        <end position="1021"/>
    </location>
</feature>
<feature type="transmembrane region" description="Helical" evidence="12">
    <location>
        <begin position="63"/>
        <end position="84"/>
    </location>
</feature>
<dbReference type="GO" id="GO:0005886">
    <property type="term" value="C:plasma membrane"/>
    <property type="evidence" value="ECO:0007669"/>
    <property type="project" value="UniProtKB-SubCell"/>
</dbReference>
<keyword evidence="5 12" id="KW-0812">Transmembrane</keyword>
<dbReference type="InterPro" id="IPR027417">
    <property type="entry name" value="P-loop_NTPase"/>
</dbReference>
<keyword evidence="6" id="KW-0547">Nucleotide-binding</keyword>
<dbReference type="PANTHER" id="PTHR24223:SF404">
    <property type="entry name" value="ABC MULTIDRUG TRANSPORTER (EUROFUNG)-RELATED"/>
    <property type="match status" value="1"/>
</dbReference>
<evidence type="ECO:0000256" key="5">
    <source>
        <dbReference type="ARBA" id="ARBA00022692"/>
    </source>
</evidence>
<feature type="transmembrane region" description="Helical" evidence="12">
    <location>
        <begin position="928"/>
        <end position="950"/>
    </location>
</feature>
<evidence type="ECO:0000256" key="9">
    <source>
        <dbReference type="ARBA" id="ARBA00023136"/>
    </source>
</evidence>
<feature type="transmembrane region" description="Helical" evidence="12">
    <location>
        <begin position="520"/>
        <end position="540"/>
    </location>
</feature>
<dbReference type="SMART" id="SM00382">
    <property type="entry name" value="AAA"/>
    <property type="match status" value="2"/>
</dbReference>
<feature type="transmembrane region" description="Helical" evidence="12">
    <location>
        <begin position="156"/>
        <end position="175"/>
    </location>
</feature>
<feature type="domain" description="ABC transmembrane type-1" evidence="14">
    <location>
        <begin position="271"/>
        <end position="548"/>
    </location>
</feature>
<keyword evidence="10" id="KW-0325">Glycoprotein</keyword>
<organism evidence="15 16">
    <name type="scientific">Aspergillus bombycis</name>
    <dbReference type="NCBI Taxonomy" id="109264"/>
    <lineage>
        <taxon>Eukaryota</taxon>
        <taxon>Fungi</taxon>
        <taxon>Dikarya</taxon>
        <taxon>Ascomycota</taxon>
        <taxon>Pezizomycotina</taxon>
        <taxon>Eurotiomycetes</taxon>
        <taxon>Eurotiomycetidae</taxon>
        <taxon>Eurotiales</taxon>
        <taxon>Aspergillaceae</taxon>
        <taxon>Aspergillus</taxon>
    </lineage>
</organism>
<comment type="similarity">
    <text evidence="2">Belongs to the ABC transporter superfamily. ABCC family. Conjugate transporter (TC 3.A.1.208) subfamily.</text>
</comment>
<dbReference type="FunFam" id="1.20.1560.10:FF:000055">
    <property type="entry name" value="ABC multidrug transporter (Eurofung)"/>
    <property type="match status" value="1"/>
</dbReference>
<dbReference type="InterPro" id="IPR017871">
    <property type="entry name" value="ABC_transporter-like_CS"/>
</dbReference>
<dbReference type="PANTHER" id="PTHR24223">
    <property type="entry name" value="ATP-BINDING CASSETTE SUB-FAMILY C"/>
    <property type="match status" value="1"/>
</dbReference>
<proteinExistence type="inferred from homology"/>
<name>A0A1F8A6K6_9EURO</name>
<feature type="region of interest" description="Disordered" evidence="11">
    <location>
        <begin position="563"/>
        <end position="589"/>
    </location>
</feature>
<evidence type="ECO:0000256" key="10">
    <source>
        <dbReference type="ARBA" id="ARBA00023180"/>
    </source>
</evidence>
<feature type="transmembrane region" description="Helical" evidence="12">
    <location>
        <begin position="1027"/>
        <end position="1047"/>
    </location>
</feature>
<dbReference type="Pfam" id="PF00005">
    <property type="entry name" value="ABC_tran"/>
    <property type="match status" value="2"/>
</dbReference>
<dbReference type="PROSITE" id="PS50893">
    <property type="entry name" value="ABC_TRANSPORTER_2"/>
    <property type="match status" value="2"/>
</dbReference>
<dbReference type="InterPro" id="IPR044726">
    <property type="entry name" value="ABCC_6TM_D2"/>
</dbReference>
<feature type="transmembrane region" description="Helical" evidence="12">
    <location>
        <begin position="128"/>
        <end position="150"/>
    </location>
</feature>
<evidence type="ECO:0000256" key="2">
    <source>
        <dbReference type="ARBA" id="ARBA00009726"/>
    </source>
</evidence>
<keyword evidence="9 12" id="KW-0472">Membrane</keyword>
<feature type="transmembrane region" description="Helical" evidence="12">
    <location>
        <begin position="482"/>
        <end position="508"/>
    </location>
</feature>
<evidence type="ECO:0000256" key="11">
    <source>
        <dbReference type="SAM" id="MobiDB-lite"/>
    </source>
</evidence>
<keyword evidence="7 15" id="KW-0067">ATP-binding</keyword>
<dbReference type="InterPro" id="IPR011527">
    <property type="entry name" value="ABC1_TM_dom"/>
</dbReference>
<gene>
    <name evidence="15" type="ORF">ABOM_002598</name>
</gene>
<dbReference type="EMBL" id="LYCR01000023">
    <property type="protein sequence ID" value="OGM47410.1"/>
    <property type="molecule type" value="Genomic_DNA"/>
</dbReference>
<dbReference type="InterPro" id="IPR003439">
    <property type="entry name" value="ABC_transporter-like_ATP-bd"/>
</dbReference>
<comment type="caution">
    <text evidence="15">The sequence shown here is derived from an EMBL/GenBank/DDBJ whole genome shotgun (WGS) entry which is preliminary data.</text>
</comment>
<dbReference type="SUPFAM" id="SSF90123">
    <property type="entry name" value="ABC transporter transmembrane region"/>
    <property type="match status" value="2"/>
</dbReference>
<evidence type="ECO:0000256" key="4">
    <source>
        <dbReference type="ARBA" id="ARBA00022475"/>
    </source>
</evidence>
<keyword evidence="4" id="KW-1003">Cell membrane</keyword>
<evidence type="ECO:0000256" key="7">
    <source>
        <dbReference type="ARBA" id="ARBA00022840"/>
    </source>
</evidence>
<evidence type="ECO:0000313" key="16">
    <source>
        <dbReference type="Proteomes" id="UP000179179"/>
    </source>
</evidence>
<feature type="transmembrane region" description="Helical" evidence="12">
    <location>
        <begin position="96"/>
        <end position="116"/>
    </location>
</feature>
<comment type="subcellular location">
    <subcellularLocation>
        <location evidence="1">Cell membrane</location>
        <topology evidence="1">Multi-pass membrane protein</topology>
    </subcellularLocation>
</comment>
<dbReference type="OrthoDB" id="6500128at2759"/>
<dbReference type="FunFam" id="1.20.1560.10:FF:000066">
    <property type="entry name" value="ABC multidrug transporter (Eurofung)"/>
    <property type="match status" value="1"/>
</dbReference>
<feature type="transmembrane region" description="Helical" evidence="12">
    <location>
        <begin position="1111"/>
        <end position="1131"/>
    </location>
</feature>
<keyword evidence="8 12" id="KW-1133">Transmembrane helix</keyword>
<dbReference type="Proteomes" id="UP000179179">
    <property type="component" value="Unassembled WGS sequence"/>
</dbReference>
<dbReference type="GO" id="GO:0005524">
    <property type="term" value="F:ATP binding"/>
    <property type="evidence" value="ECO:0007669"/>
    <property type="project" value="UniProtKB-KW"/>
</dbReference>
<dbReference type="PROSITE" id="PS50929">
    <property type="entry name" value="ABC_TM1F"/>
    <property type="match status" value="2"/>
</dbReference>
<dbReference type="InterPro" id="IPR050173">
    <property type="entry name" value="ABC_transporter_C-like"/>
</dbReference>
<feature type="transmembrane region" description="Helical" evidence="12">
    <location>
        <begin position="1137"/>
        <end position="1157"/>
    </location>
</feature>
<dbReference type="InterPro" id="IPR003593">
    <property type="entry name" value="AAA+_ATPase"/>
</dbReference>
<sequence length="1446" mass="160731">MEACVNDNQFGPRVNPQCRSFDFTLLFEDIFFIALPAAVLLVLLPLRLRWLHRTSVKVKTYRLAIWKLSLLVILFILQIVFLALRLRTPAIRTNASLAAGILNIVATFAAACASFLEDQRSIRPSDLLVIYLTMAAICAIAPLRSLWSISPTSACTGLWTVLFAITVACLCVESVHKTGLLRLQSYHPTKEQTCGFWSRSLFIWLLSFFRVGYSHILSMDDIPEVDHDLRGHVTGDKLQKAWDKSRGKHRLVRASFAAYRFSCLSAIAPRLALSAFTFAQPFLITATVNYIDSPSSTESQKYGQALVGAYVLVYTGYAISTAVYWRQTFRFITMLRSGLISMIYNQTLGLRPEDLSDTAAITMMGTDVERIDSSLRALHEAWASILEVAIAIWLLGRQIWIACLIPLIIAVISVVAMIPISTKSGEAQTQWIDRVQKRLSVVSGTLNDIKGVHMLGLTDRLFFLISELRKLEVETSKRFRKLLIWQIAISNVPMEFSPFATFAIYAIISVVKKDTTLLSAQAFTSLALISLLTGPLLNFCQAMPALAQAISCFDRIDEYLTMDPQSSKRPKSTDSIPRLSDDGVELQQQPSGALPKDLLASFQGATISKSPDAEAVFDRLTLNIRRGVTMITGPVGCGKTTLLESILGASFLKSGSTVASLSRAAYCSQEPWIQNQTIRQNIVGPHEFDEKWFKFTCWACGLERDLRTISDGDSHMAGSNGISLSGGQKQRIALARVVYSRPKFIILDDPFSGLDLKTIALISKRLFGVEGYFRAEGVSVVLATNSYNLLAHADEVILLDNGQVVGQGTYQHILERSPEIATTLQDLREDESASDIADTKVADSESRSEPPSGAGPDMTTHQDADWSRQRGTWSVYQYYFHNAGYVSLAIFSIFAVIYSFSSVFSTLWLQWWVEENERKPNSRLGMYIGVYGLIFSFSFVGLIAACWMIFIRMMTSTSLNLHSDLLKAALSAPFGFFQTTDTGSTTNRFGQDMELIDMMLPVYAVNFVESVLSCFFRLIVLCVIGRYLASSIPLLALILFCVQVYYLRTSRQIRLLDIEAKAPLYSHFLETIQGITTIRAFGWETHFQKETETRVNNSQKPVYMLFCVQQWLTLVLDLVVGGIAVVLAAVVTSLKGSFSAASIGVALNMLLTFNQTITRTIKMWTMMEISIGAVSRVRNFVQDTPSTNRDFNPESGRMPAIACKGAIDFESVSAGHSFDETPILKDITFSIKPGQKIAVCGPSGSGKTSLIMALLGMIEIKEGRVLVDGSDLSSEQQALRGNISVIPQEPLFLPGTARFNLDPHQRTDDEKITDAVKAVGLWSRFCAKGGLDAEFVPSDWSVGQKQLLALARTLVHKAPILLLDEATSSVDWETETTMQDIIDKEFASQTIIAVCHRFRFIDRFDRVAVIQQGELVEYDNPTTLLQRDTQFRRLFRALQESSASVA</sequence>
<keyword evidence="3" id="KW-0813">Transport</keyword>
<dbReference type="InterPro" id="IPR056227">
    <property type="entry name" value="TMD0_ABC"/>
</dbReference>
<feature type="transmembrane region" description="Helical" evidence="12">
    <location>
        <begin position="399"/>
        <end position="420"/>
    </location>
</feature>
<dbReference type="Gene3D" id="1.20.1560.10">
    <property type="entry name" value="ABC transporter type 1, transmembrane domain"/>
    <property type="match status" value="2"/>
</dbReference>
<dbReference type="CDD" id="cd18579">
    <property type="entry name" value="ABC_6TM_ABCC_D1"/>
    <property type="match status" value="1"/>
</dbReference>
<dbReference type="InterPro" id="IPR036640">
    <property type="entry name" value="ABC1_TM_sf"/>
</dbReference>
<dbReference type="Pfam" id="PF00664">
    <property type="entry name" value="ABC_membrane"/>
    <property type="match status" value="1"/>
</dbReference>
<reference evidence="15 16" key="1">
    <citation type="journal article" date="2016" name="Genome Biol. Evol.">
        <title>Draft genome sequence of an aflatoxigenic Aspergillus species, A. bombycis.</title>
        <authorList>
            <person name="Moore G.G."/>
            <person name="Mack B.M."/>
            <person name="Beltz S.B."/>
            <person name="Gilbert M.K."/>
        </authorList>
    </citation>
    <scope>NUCLEOTIDE SEQUENCE [LARGE SCALE GENOMIC DNA]</scope>
    <source>
        <strain evidence="16">NRRL 26010</strain>
    </source>
</reference>
<evidence type="ECO:0000256" key="12">
    <source>
        <dbReference type="SAM" id="Phobius"/>
    </source>
</evidence>
<feature type="region of interest" description="Disordered" evidence="11">
    <location>
        <begin position="827"/>
        <end position="865"/>
    </location>
</feature>
<feature type="transmembrane region" description="Helical" evidence="12">
    <location>
        <begin position="885"/>
        <end position="908"/>
    </location>
</feature>
<evidence type="ECO:0000259" key="13">
    <source>
        <dbReference type="PROSITE" id="PS50893"/>
    </source>
</evidence>
<dbReference type="STRING" id="109264.A0A1F8A6K6"/>
<dbReference type="InterPro" id="IPR044746">
    <property type="entry name" value="ABCC_6TM_D1"/>
</dbReference>
<feature type="transmembrane region" description="Helical" evidence="12">
    <location>
        <begin position="302"/>
        <end position="325"/>
    </location>
</feature>
<evidence type="ECO:0000313" key="15">
    <source>
        <dbReference type="EMBL" id="OGM47410.1"/>
    </source>
</evidence>
<dbReference type="FunFam" id="3.40.50.300:FF:002145">
    <property type="entry name" value="ABC transporter (MsbA subfamily)"/>
    <property type="match status" value="1"/>
</dbReference>
<feature type="compositionally biased region" description="Basic and acidic residues" evidence="11">
    <location>
        <begin position="827"/>
        <end position="848"/>
    </location>
</feature>
<feature type="transmembrane region" description="Helical" evidence="12">
    <location>
        <begin position="30"/>
        <end position="51"/>
    </location>
</feature>
<feature type="domain" description="ABC transporter" evidence="13">
    <location>
        <begin position="1207"/>
        <end position="1437"/>
    </location>
</feature>
<dbReference type="Pfam" id="PF24357">
    <property type="entry name" value="TMD0_ABC"/>
    <property type="match status" value="1"/>
</dbReference>
<evidence type="ECO:0000256" key="6">
    <source>
        <dbReference type="ARBA" id="ARBA00022741"/>
    </source>
</evidence>
<dbReference type="PROSITE" id="PS00211">
    <property type="entry name" value="ABC_TRANSPORTER_1"/>
    <property type="match status" value="1"/>
</dbReference>
<accession>A0A1F8A6K6</accession>
<dbReference type="RefSeq" id="XP_022391127.1">
    <property type="nucleotide sequence ID" value="XM_022529728.1"/>
</dbReference>
<evidence type="ECO:0000259" key="14">
    <source>
        <dbReference type="PROSITE" id="PS50929"/>
    </source>
</evidence>